<dbReference type="GO" id="GO:0016740">
    <property type="term" value="F:transferase activity"/>
    <property type="evidence" value="ECO:0007669"/>
    <property type="project" value="UniProtKB-KW"/>
</dbReference>
<dbReference type="InterPro" id="IPR001173">
    <property type="entry name" value="Glyco_trans_2-like"/>
</dbReference>
<evidence type="ECO:0000313" key="2">
    <source>
        <dbReference type="EMBL" id="ADY01299.1"/>
    </source>
</evidence>
<dbReference type="InterPro" id="IPR029044">
    <property type="entry name" value="Nucleotide-diphossugar_trans"/>
</dbReference>
<dbReference type="STRING" id="985053.VMUT_1094"/>
<dbReference type="Proteomes" id="UP000007485">
    <property type="component" value="Chromosome"/>
</dbReference>
<dbReference type="AlphaFoldDB" id="F0QY62"/>
<protein>
    <submittedName>
        <fullName evidence="2">Glycosyl transferase, family 2</fullName>
    </submittedName>
</protein>
<dbReference type="CDD" id="cd00761">
    <property type="entry name" value="Glyco_tranf_GTA_type"/>
    <property type="match status" value="1"/>
</dbReference>
<reference evidence="2 3" key="1">
    <citation type="journal article" date="2011" name="J. Bacteriol.">
        <title>Complete genome sequence of 'Vulcanisaeta moutnovskia' strain 768-28, a novel member of the hyperthermophilic crenarchaeal genus vulcanisaeta.</title>
        <authorList>
            <person name="Gumerov V.M."/>
            <person name="Mardanov A.V."/>
            <person name="Beletsky A.V."/>
            <person name="Prokofeva M.I."/>
            <person name="Bonch-Osmolovskaya E.A."/>
            <person name="Ravin N.V."/>
            <person name="Skryabin K.G."/>
        </authorList>
    </citation>
    <scope>NUCLEOTIDE SEQUENCE [LARGE SCALE GENOMIC DNA]</scope>
    <source>
        <strain evidence="2 3">768-28</strain>
    </source>
</reference>
<dbReference type="KEGG" id="vmo:VMUT_1094"/>
<dbReference type="PANTHER" id="PTHR43630">
    <property type="entry name" value="POLY-BETA-1,6-N-ACETYL-D-GLUCOSAMINE SYNTHASE"/>
    <property type="match status" value="1"/>
</dbReference>
<dbReference type="eggNOG" id="arCOG01385">
    <property type="taxonomic scope" value="Archaea"/>
</dbReference>
<keyword evidence="2" id="KW-0808">Transferase</keyword>
<dbReference type="HOGENOM" id="CLU_1064052_0_0_2"/>
<evidence type="ECO:0000259" key="1">
    <source>
        <dbReference type="Pfam" id="PF00535"/>
    </source>
</evidence>
<dbReference type="EMBL" id="CP002529">
    <property type="protein sequence ID" value="ADY01299.1"/>
    <property type="molecule type" value="Genomic_DNA"/>
</dbReference>
<feature type="domain" description="Glycosyltransferase 2-like" evidence="1">
    <location>
        <begin position="54"/>
        <end position="185"/>
    </location>
</feature>
<gene>
    <name evidence="2" type="ordered locus">VMUT_1094</name>
</gene>
<evidence type="ECO:0000313" key="3">
    <source>
        <dbReference type="Proteomes" id="UP000007485"/>
    </source>
</evidence>
<accession>F0QY62</accession>
<dbReference type="Gene3D" id="3.90.550.10">
    <property type="entry name" value="Spore Coat Polysaccharide Biosynthesis Protein SpsA, Chain A"/>
    <property type="match status" value="1"/>
</dbReference>
<name>F0QY62_VULM7</name>
<dbReference type="PANTHER" id="PTHR43630:SF2">
    <property type="entry name" value="GLYCOSYLTRANSFERASE"/>
    <property type="match status" value="1"/>
</dbReference>
<proteinExistence type="predicted"/>
<organism evidence="2 3">
    <name type="scientific">Vulcanisaeta moutnovskia (strain 768-28)</name>
    <dbReference type="NCBI Taxonomy" id="985053"/>
    <lineage>
        <taxon>Archaea</taxon>
        <taxon>Thermoproteota</taxon>
        <taxon>Thermoprotei</taxon>
        <taxon>Thermoproteales</taxon>
        <taxon>Thermoproteaceae</taxon>
        <taxon>Vulcanisaeta</taxon>
    </lineage>
</organism>
<dbReference type="SUPFAM" id="SSF53448">
    <property type="entry name" value="Nucleotide-diphospho-sugar transferases"/>
    <property type="match status" value="1"/>
</dbReference>
<dbReference type="Pfam" id="PF00535">
    <property type="entry name" value="Glycos_transf_2"/>
    <property type="match status" value="1"/>
</dbReference>
<sequence>MNRLTVFLLHALSGRLLLELREMNMKINRALHEIRDALEGKVQPISAKRLPLVTICIPTRNEEHFIGQALFAIQRINVYPRYEVIVVDNLSSDRTRDIAKTFGAKIIENTHVGKLGLSRHMCSLEAGGEIIVQIDADTVLTPFILYRTVINLMKQKLGIYHVSHYYYDAYNLAAHYYDKYFRKPYKTTGHFIAYTRELYDYVQFDVNAALATEDYKFGEDVYRRFGSKIFKFDTNETVLVSARGYKRRGLLRELNYLLRET</sequence>
<keyword evidence="3" id="KW-1185">Reference proteome</keyword>